<protein>
    <submittedName>
        <fullName evidence="1">Uncharacterized protein</fullName>
    </submittedName>
</protein>
<sequence>MVESMIPKQLEQRLDQVHGGIGALTKTVGATKARQQSINFLPMLEDKMANVMKTAVQQLQGEDDSIHGDQNFCVGMGFGLSWVDVAVITGDVAKGQEVTSANGAAPPAGDASSGV</sequence>
<name>W2Z6Q5_PHYNI</name>
<dbReference type="AlphaFoldDB" id="W2Z6Q5"/>
<proteinExistence type="predicted"/>
<reference evidence="1 2" key="1">
    <citation type="submission" date="2013-11" db="EMBL/GenBank/DDBJ databases">
        <title>The Genome Sequence of Phytophthora parasitica P10297.</title>
        <authorList>
            <consortium name="The Broad Institute Genomics Platform"/>
            <person name="Russ C."/>
            <person name="Tyler B."/>
            <person name="Panabieres F."/>
            <person name="Shan W."/>
            <person name="Tripathy S."/>
            <person name="Grunwald N."/>
            <person name="Machado M."/>
            <person name="Johnson C.S."/>
            <person name="Walker B."/>
            <person name="Young S.K."/>
            <person name="Zeng Q."/>
            <person name="Gargeya S."/>
            <person name="Fitzgerald M."/>
            <person name="Haas B."/>
            <person name="Abouelleil A."/>
            <person name="Allen A.W."/>
            <person name="Alvarado L."/>
            <person name="Arachchi H.M."/>
            <person name="Berlin A.M."/>
            <person name="Chapman S.B."/>
            <person name="Gainer-Dewar J."/>
            <person name="Goldberg J."/>
            <person name="Griggs A."/>
            <person name="Gujja S."/>
            <person name="Hansen M."/>
            <person name="Howarth C."/>
            <person name="Imamovic A."/>
            <person name="Ireland A."/>
            <person name="Larimer J."/>
            <person name="McCowan C."/>
            <person name="Murphy C."/>
            <person name="Pearson M."/>
            <person name="Poon T.W."/>
            <person name="Priest M."/>
            <person name="Roberts A."/>
            <person name="Saif S."/>
            <person name="Shea T."/>
            <person name="Sisk P."/>
            <person name="Sykes S."/>
            <person name="Wortman J."/>
            <person name="Nusbaum C."/>
            <person name="Birren B."/>
        </authorList>
    </citation>
    <scope>NUCLEOTIDE SEQUENCE [LARGE SCALE GENOMIC DNA]</scope>
    <source>
        <strain evidence="1 2">P10297</strain>
    </source>
</reference>
<organism evidence="1 2">
    <name type="scientific">Phytophthora nicotianae P10297</name>
    <dbReference type="NCBI Taxonomy" id="1317064"/>
    <lineage>
        <taxon>Eukaryota</taxon>
        <taxon>Sar</taxon>
        <taxon>Stramenopiles</taxon>
        <taxon>Oomycota</taxon>
        <taxon>Peronosporomycetes</taxon>
        <taxon>Peronosporales</taxon>
        <taxon>Peronosporaceae</taxon>
        <taxon>Phytophthora</taxon>
    </lineage>
</organism>
<dbReference type="EMBL" id="ANIY01002306">
    <property type="protein sequence ID" value="ETP41899.1"/>
    <property type="molecule type" value="Genomic_DNA"/>
</dbReference>
<evidence type="ECO:0000313" key="1">
    <source>
        <dbReference type="EMBL" id="ETP41899.1"/>
    </source>
</evidence>
<dbReference type="Proteomes" id="UP000018948">
    <property type="component" value="Unassembled WGS sequence"/>
</dbReference>
<accession>W2Z6Q5</accession>
<evidence type="ECO:0000313" key="2">
    <source>
        <dbReference type="Proteomes" id="UP000018948"/>
    </source>
</evidence>
<gene>
    <name evidence="1" type="ORF">F442_11129</name>
</gene>
<comment type="caution">
    <text evidence="1">The sequence shown here is derived from an EMBL/GenBank/DDBJ whole genome shotgun (WGS) entry which is preliminary data.</text>
</comment>